<reference evidence="1 2" key="1">
    <citation type="submission" date="2016-09" db="EMBL/GenBank/DDBJ databases">
        <authorList>
            <person name="Reverchon S."/>
            <person name="Nasser W."/>
            <person name="Leonard S."/>
            <person name="Brochier C."/>
            <person name="Duprey A."/>
        </authorList>
    </citation>
    <scope>NUCLEOTIDE SEQUENCE [LARGE SCALE GENOMIC DNA]</scope>
    <source>
        <strain evidence="1 2">174/2</strain>
    </source>
</reference>
<protein>
    <submittedName>
        <fullName evidence="1">Uncharacterized protein</fullName>
    </submittedName>
</protein>
<accession>A0A375ABG8</accession>
<dbReference type="EMBL" id="LT615367">
    <property type="protein sequence ID" value="SLM63317.1"/>
    <property type="molecule type" value="Genomic_DNA"/>
</dbReference>
<name>A0A375ABG8_9GAMM</name>
<dbReference type="AlphaFoldDB" id="A0A375ABG8"/>
<gene>
    <name evidence="1" type="ORF">DAQ1742_02429</name>
</gene>
<organism evidence="1 2">
    <name type="scientific">Dickeya aquatica</name>
    <dbReference type="NCBI Taxonomy" id="1401087"/>
    <lineage>
        <taxon>Bacteria</taxon>
        <taxon>Pseudomonadati</taxon>
        <taxon>Pseudomonadota</taxon>
        <taxon>Gammaproteobacteria</taxon>
        <taxon>Enterobacterales</taxon>
        <taxon>Pectobacteriaceae</taxon>
        <taxon>Dickeya</taxon>
    </lineage>
</organism>
<dbReference type="Proteomes" id="UP000294820">
    <property type="component" value="Chromosome 1"/>
</dbReference>
<dbReference type="KEGG" id="daq:DAQ1742_02429"/>
<keyword evidence="2" id="KW-1185">Reference proteome</keyword>
<evidence type="ECO:0000313" key="2">
    <source>
        <dbReference type="Proteomes" id="UP000294820"/>
    </source>
</evidence>
<proteinExistence type="predicted"/>
<evidence type="ECO:0000313" key="1">
    <source>
        <dbReference type="EMBL" id="SLM63317.1"/>
    </source>
</evidence>
<sequence length="45" mass="5536">MPGKQAFLQINCFAIKRAYWRDERRYYQYQSKFAGTFNTSFYIVK</sequence>